<evidence type="ECO:0000313" key="4">
    <source>
        <dbReference type="Proteomes" id="UP000268350"/>
    </source>
</evidence>
<keyword evidence="2" id="KW-0732">Signal</keyword>
<dbReference type="OrthoDB" id="7868783at2759"/>
<evidence type="ECO:0000256" key="1">
    <source>
        <dbReference type="SAM" id="MobiDB-lite"/>
    </source>
</evidence>
<feature type="compositionally biased region" description="Basic residues" evidence="1">
    <location>
        <begin position="68"/>
        <end position="80"/>
    </location>
</feature>
<organism evidence="3 4">
    <name type="scientific">Drosophila guanche</name>
    <name type="common">Fruit fly</name>
    <dbReference type="NCBI Taxonomy" id="7266"/>
    <lineage>
        <taxon>Eukaryota</taxon>
        <taxon>Metazoa</taxon>
        <taxon>Ecdysozoa</taxon>
        <taxon>Arthropoda</taxon>
        <taxon>Hexapoda</taxon>
        <taxon>Insecta</taxon>
        <taxon>Pterygota</taxon>
        <taxon>Neoptera</taxon>
        <taxon>Endopterygota</taxon>
        <taxon>Diptera</taxon>
        <taxon>Brachycera</taxon>
        <taxon>Muscomorpha</taxon>
        <taxon>Ephydroidea</taxon>
        <taxon>Drosophilidae</taxon>
        <taxon>Drosophila</taxon>
        <taxon>Sophophora</taxon>
    </lineage>
</organism>
<feature type="compositionally biased region" description="Basic residues" evidence="1">
    <location>
        <begin position="30"/>
        <end position="48"/>
    </location>
</feature>
<proteinExistence type="predicted"/>
<dbReference type="OMA" id="HHTRNGH"/>
<feature type="compositionally biased region" description="Basic residues" evidence="1">
    <location>
        <begin position="116"/>
        <end position="127"/>
    </location>
</feature>
<feature type="chain" id="PRO_5017412157" description="Histidine-rich glycoprotein" evidence="2">
    <location>
        <begin position="19"/>
        <end position="127"/>
    </location>
</feature>
<evidence type="ECO:0008006" key="5">
    <source>
        <dbReference type="Google" id="ProtNLM"/>
    </source>
</evidence>
<feature type="signal peptide" evidence="2">
    <location>
        <begin position="1"/>
        <end position="18"/>
    </location>
</feature>
<dbReference type="AlphaFoldDB" id="A0A3B0JJB1"/>
<evidence type="ECO:0000313" key="3">
    <source>
        <dbReference type="EMBL" id="SPP82474.1"/>
    </source>
</evidence>
<dbReference type="EMBL" id="OUUW01000006">
    <property type="protein sequence ID" value="SPP82474.1"/>
    <property type="molecule type" value="Genomic_DNA"/>
</dbReference>
<feature type="region of interest" description="Disordered" evidence="1">
    <location>
        <begin position="26"/>
        <end position="127"/>
    </location>
</feature>
<evidence type="ECO:0000256" key="2">
    <source>
        <dbReference type="SAM" id="SignalP"/>
    </source>
</evidence>
<dbReference type="Proteomes" id="UP000268350">
    <property type="component" value="Unassembled WGS sequence"/>
</dbReference>
<keyword evidence="4" id="KW-1185">Reference proteome</keyword>
<name>A0A3B0JJB1_DROGU</name>
<accession>A0A3B0JJB1</accession>
<sequence>MFKEIIILVTLLVAVALAMHPVEENERHRQLSHHARPGQHLKTNKHHSHGDEHIQHGKLAVPALGPKQHTKSAAHKKHGQSKAARLAQGHKKHQHLQAQSNKRSKSRKLSHDGNHPHKRHTGSRRHF</sequence>
<gene>
    <name evidence="3" type="ORF">DGUA_6G014358</name>
</gene>
<reference evidence="4" key="1">
    <citation type="submission" date="2018-01" db="EMBL/GenBank/DDBJ databases">
        <authorList>
            <person name="Alioto T."/>
            <person name="Alioto T."/>
        </authorList>
    </citation>
    <scope>NUCLEOTIDE SEQUENCE [LARGE SCALE GENOMIC DNA]</scope>
</reference>
<protein>
    <recommendedName>
        <fullName evidence="5">Histidine-rich glycoprotein</fullName>
    </recommendedName>
</protein>